<sequence length="155" mass="15743">MRINAIAACSATALCGALALTPAVASACVTAGSTPGVAKVAVQTRTAHPGQTVSILGSCAKRPGAVLKSVTSNAGNVQITDRNPQHIRGTLRIAFGPSDYHVVLVCNNSQAGTLLPVTAAPAPAAASKPAQQQQHHCQASQFAVPYGVRGWHCGR</sequence>
<accession>A0A7W7VYG8</accession>
<proteinExistence type="predicted"/>
<feature type="chain" id="PRO_5031184582" description="Lipoprotein" evidence="1">
    <location>
        <begin position="28"/>
        <end position="155"/>
    </location>
</feature>
<reference evidence="2 3" key="1">
    <citation type="submission" date="2020-08" db="EMBL/GenBank/DDBJ databases">
        <title>Sequencing the genomes of 1000 actinobacteria strains.</title>
        <authorList>
            <person name="Klenk H.-P."/>
        </authorList>
    </citation>
    <scope>NUCLEOTIDE SEQUENCE [LARGE SCALE GENOMIC DNA]</scope>
    <source>
        <strain evidence="2 3">DSM 41654</strain>
    </source>
</reference>
<keyword evidence="3" id="KW-1185">Reference proteome</keyword>
<name>A0A7W7VYG8_KITKI</name>
<gene>
    <name evidence="2" type="ORF">FHR34_006767</name>
</gene>
<evidence type="ECO:0000313" key="2">
    <source>
        <dbReference type="EMBL" id="MBB4927672.1"/>
    </source>
</evidence>
<dbReference type="Proteomes" id="UP000540506">
    <property type="component" value="Unassembled WGS sequence"/>
</dbReference>
<dbReference type="RefSeq" id="WP_184944251.1">
    <property type="nucleotide sequence ID" value="NZ_JACHJV010000002.1"/>
</dbReference>
<protein>
    <recommendedName>
        <fullName evidence="4">Lipoprotein</fullName>
    </recommendedName>
</protein>
<dbReference type="EMBL" id="JACHJV010000002">
    <property type="protein sequence ID" value="MBB4927672.1"/>
    <property type="molecule type" value="Genomic_DNA"/>
</dbReference>
<comment type="caution">
    <text evidence="2">The sequence shown here is derived from an EMBL/GenBank/DDBJ whole genome shotgun (WGS) entry which is preliminary data.</text>
</comment>
<evidence type="ECO:0000313" key="3">
    <source>
        <dbReference type="Proteomes" id="UP000540506"/>
    </source>
</evidence>
<evidence type="ECO:0008006" key="4">
    <source>
        <dbReference type="Google" id="ProtNLM"/>
    </source>
</evidence>
<organism evidence="2 3">
    <name type="scientific">Kitasatospora kifunensis</name>
    <name type="common">Streptomyces kifunensis</name>
    <dbReference type="NCBI Taxonomy" id="58351"/>
    <lineage>
        <taxon>Bacteria</taxon>
        <taxon>Bacillati</taxon>
        <taxon>Actinomycetota</taxon>
        <taxon>Actinomycetes</taxon>
        <taxon>Kitasatosporales</taxon>
        <taxon>Streptomycetaceae</taxon>
        <taxon>Kitasatospora</taxon>
    </lineage>
</organism>
<evidence type="ECO:0000256" key="1">
    <source>
        <dbReference type="SAM" id="SignalP"/>
    </source>
</evidence>
<dbReference type="AlphaFoldDB" id="A0A7W7VYG8"/>
<feature type="signal peptide" evidence="1">
    <location>
        <begin position="1"/>
        <end position="27"/>
    </location>
</feature>
<keyword evidence="1" id="KW-0732">Signal</keyword>
<dbReference type="PROSITE" id="PS51257">
    <property type="entry name" value="PROKAR_LIPOPROTEIN"/>
    <property type="match status" value="1"/>
</dbReference>